<evidence type="ECO:0000313" key="2">
    <source>
        <dbReference type="RefSeq" id="XP_022940392.1"/>
    </source>
</evidence>
<dbReference type="GeneID" id="111446015"/>
<gene>
    <name evidence="2" type="primary">LOC111446015</name>
</gene>
<organism evidence="1 2">
    <name type="scientific">Cucurbita moschata</name>
    <name type="common">Winter crookneck squash</name>
    <name type="synonym">Cucurbita pepo var. moschata</name>
    <dbReference type="NCBI Taxonomy" id="3662"/>
    <lineage>
        <taxon>Eukaryota</taxon>
        <taxon>Viridiplantae</taxon>
        <taxon>Streptophyta</taxon>
        <taxon>Embryophyta</taxon>
        <taxon>Tracheophyta</taxon>
        <taxon>Spermatophyta</taxon>
        <taxon>Magnoliopsida</taxon>
        <taxon>eudicotyledons</taxon>
        <taxon>Gunneridae</taxon>
        <taxon>Pentapetalae</taxon>
        <taxon>rosids</taxon>
        <taxon>fabids</taxon>
        <taxon>Cucurbitales</taxon>
        <taxon>Cucurbitaceae</taxon>
        <taxon>Cucurbiteae</taxon>
        <taxon>Cucurbita</taxon>
    </lineage>
</organism>
<proteinExistence type="predicted"/>
<dbReference type="PANTHER" id="PTHR37210:SF2">
    <property type="entry name" value="PROTEIN CHLOROPLAST VESICULATION"/>
    <property type="match status" value="1"/>
</dbReference>
<name>A0A6J1FJG9_CUCMO</name>
<accession>A0A6J1FJG9</accession>
<dbReference type="RefSeq" id="XP_022940392.1">
    <property type="nucleotide sequence ID" value="XM_023084624.1"/>
</dbReference>
<dbReference type="PANTHER" id="PTHR37210">
    <property type="entry name" value="EXPRESSED PROTEIN"/>
    <property type="match status" value="1"/>
</dbReference>
<dbReference type="Proteomes" id="UP000504609">
    <property type="component" value="Unplaced"/>
</dbReference>
<evidence type="ECO:0000313" key="1">
    <source>
        <dbReference type="Proteomes" id="UP000504609"/>
    </source>
</evidence>
<reference evidence="2" key="1">
    <citation type="submission" date="2025-08" db="UniProtKB">
        <authorList>
            <consortium name="RefSeq"/>
        </authorList>
    </citation>
    <scope>IDENTIFICATION</scope>
    <source>
        <tissue evidence="2">Young leaves</tissue>
    </source>
</reference>
<keyword evidence="1" id="KW-1185">Reference proteome</keyword>
<dbReference type="AlphaFoldDB" id="A0A6J1FJG9"/>
<protein>
    <submittedName>
        <fullName evidence="2">Uncharacterized protein LOC111446015</fullName>
    </submittedName>
</protein>
<sequence length="162" mass="18631">MAVWKRSLRKPWASVCAAIVICSDDRDFRPRRFTWFRLIRPVHSGARKDDRGTWRIRSRCALGLASLILAIEFGDVSVAVETQALESPPQVVDSRRVKISRWSDKRKCAQWRANSLEIIVPENLPRPSQRRKWETIAFTDVENAPAVQVISSKFGSKYCFSL</sequence>
<dbReference type="InterPro" id="IPR053350">
    <property type="entry name" value="CV_Inducer"/>
</dbReference>
<dbReference type="KEGG" id="cmos:111446015"/>